<comment type="similarity">
    <text evidence="2 11">Belongs to the ETF alpha-subunit/FixB family.</text>
</comment>
<dbReference type="Pfam" id="PF00766">
    <property type="entry name" value="ETF_alpha"/>
    <property type="match status" value="1"/>
</dbReference>
<dbReference type="GO" id="GO:0050660">
    <property type="term" value="F:flavin adenine dinucleotide binding"/>
    <property type="evidence" value="ECO:0007669"/>
    <property type="project" value="InterPro"/>
</dbReference>
<dbReference type="InterPro" id="IPR014731">
    <property type="entry name" value="ETF_asu_C"/>
</dbReference>
<comment type="subcellular location">
    <subcellularLocation>
        <location evidence="1 11">Mitochondrion matrix</location>
    </subcellularLocation>
</comment>
<dbReference type="InterPro" id="IPR014730">
    <property type="entry name" value="ETF_a/b_N"/>
</dbReference>
<dbReference type="CDD" id="cd01715">
    <property type="entry name" value="ETF_alpha"/>
    <property type="match status" value="1"/>
</dbReference>
<evidence type="ECO:0000256" key="5">
    <source>
        <dbReference type="ARBA" id="ARBA00022630"/>
    </source>
</evidence>
<dbReference type="Gene3D" id="3.40.50.1220">
    <property type="entry name" value="TPP-binding domain"/>
    <property type="match status" value="1"/>
</dbReference>
<evidence type="ECO:0000259" key="13">
    <source>
        <dbReference type="SMART" id="SM00893"/>
    </source>
</evidence>
<dbReference type="STRING" id="71717.A0A4Y7TTB0"/>
<evidence type="ECO:0000256" key="3">
    <source>
        <dbReference type="ARBA" id="ARBA00011355"/>
    </source>
</evidence>
<dbReference type="Pfam" id="PF01012">
    <property type="entry name" value="ETF"/>
    <property type="match status" value="1"/>
</dbReference>
<keyword evidence="4 11" id="KW-0813">Transport</keyword>
<comment type="caution">
    <text evidence="14">The sequence shown here is derived from an EMBL/GenBank/DDBJ whole genome shotgun (WGS) entry which is preliminary data.</text>
</comment>
<keyword evidence="8 11" id="KW-0249">Electron transport</keyword>
<dbReference type="AlphaFoldDB" id="A0A4Y7TTB0"/>
<comment type="cofactor">
    <cofactor evidence="11 12">
        <name>FAD</name>
        <dbReference type="ChEBI" id="CHEBI:57692"/>
    </cofactor>
    <text evidence="11 12">Binds 1 FAD per dimer.</text>
</comment>
<keyword evidence="7" id="KW-0809">Transit peptide</keyword>
<dbReference type="InterPro" id="IPR001308">
    <property type="entry name" value="ETF_a/FixB"/>
</dbReference>
<dbReference type="SMART" id="SM00893">
    <property type="entry name" value="ETF"/>
    <property type="match status" value="1"/>
</dbReference>
<keyword evidence="5 11" id="KW-0285">Flavoprotein</keyword>
<proteinExistence type="inferred from homology"/>
<evidence type="ECO:0000313" key="14">
    <source>
        <dbReference type="EMBL" id="TEB37417.1"/>
    </source>
</evidence>
<evidence type="ECO:0000256" key="1">
    <source>
        <dbReference type="ARBA" id="ARBA00004305"/>
    </source>
</evidence>
<dbReference type="InterPro" id="IPR018206">
    <property type="entry name" value="ETF_asu_C_CS"/>
</dbReference>
<dbReference type="PROSITE" id="PS00696">
    <property type="entry name" value="ETF_ALPHA"/>
    <property type="match status" value="1"/>
</dbReference>
<keyword evidence="6 11" id="KW-0274">FAD</keyword>
<evidence type="ECO:0000256" key="10">
    <source>
        <dbReference type="ARBA" id="ARBA00025416"/>
    </source>
</evidence>
<name>A0A4Y7TTB0_COPMI</name>
<dbReference type="OrthoDB" id="1715808at2759"/>
<feature type="binding site" evidence="12">
    <location>
        <position position="237"/>
    </location>
    <ligand>
        <name>FAD</name>
        <dbReference type="ChEBI" id="CHEBI:57692"/>
    </ligand>
</feature>
<dbReference type="SUPFAM" id="SSF52467">
    <property type="entry name" value="DHS-like NAD/FAD-binding domain"/>
    <property type="match status" value="1"/>
</dbReference>
<evidence type="ECO:0000256" key="7">
    <source>
        <dbReference type="ARBA" id="ARBA00022946"/>
    </source>
</evidence>
<evidence type="ECO:0000256" key="6">
    <source>
        <dbReference type="ARBA" id="ARBA00022827"/>
    </source>
</evidence>
<dbReference type="GO" id="GO:0005759">
    <property type="term" value="C:mitochondrial matrix"/>
    <property type="evidence" value="ECO:0007669"/>
    <property type="project" value="UniProtKB-SubCell"/>
</dbReference>
<dbReference type="EMBL" id="QPFP01000004">
    <property type="protein sequence ID" value="TEB37417.1"/>
    <property type="molecule type" value="Genomic_DNA"/>
</dbReference>
<dbReference type="Gene3D" id="3.40.50.620">
    <property type="entry name" value="HUPs"/>
    <property type="match status" value="1"/>
</dbReference>
<dbReference type="InterPro" id="IPR029035">
    <property type="entry name" value="DHS-like_NAD/FAD-binding_dom"/>
</dbReference>
<dbReference type="FunFam" id="3.40.50.1220:FF:000001">
    <property type="entry name" value="Electron transfer flavoprotein, alpha subunit"/>
    <property type="match status" value="1"/>
</dbReference>
<dbReference type="InterPro" id="IPR033947">
    <property type="entry name" value="ETF_alpha_N"/>
</dbReference>
<evidence type="ECO:0000256" key="12">
    <source>
        <dbReference type="PIRSR" id="PIRSR000089-1"/>
    </source>
</evidence>
<feature type="binding site" evidence="12">
    <location>
        <position position="315"/>
    </location>
    <ligand>
        <name>FAD</name>
        <dbReference type="ChEBI" id="CHEBI:57692"/>
    </ligand>
</feature>
<accession>A0A4Y7TTB0</accession>
<organism evidence="14 15">
    <name type="scientific">Coprinellus micaceus</name>
    <name type="common">Glistening ink-cap mushroom</name>
    <name type="synonym">Coprinus micaceus</name>
    <dbReference type="NCBI Taxonomy" id="71717"/>
    <lineage>
        <taxon>Eukaryota</taxon>
        <taxon>Fungi</taxon>
        <taxon>Dikarya</taxon>
        <taxon>Basidiomycota</taxon>
        <taxon>Agaricomycotina</taxon>
        <taxon>Agaricomycetes</taxon>
        <taxon>Agaricomycetidae</taxon>
        <taxon>Agaricales</taxon>
        <taxon>Agaricineae</taxon>
        <taxon>Psathyrellaceae</taxon>
        <taxon>Coprinellus</taxon>
    </lineage>
</organism>
<dbReference type="SUPFAM" id="SSF52402">
    <property type="entry name" value="Adenine nucleotide alpha hydrolases-like"/>
    <property type="match status" value="1"/>
</dbReference>
<reference evidence="14 15" key="1">
    <citation type="journal article" date="2019" name="Nat. Ecol. Evol.">
        <title>Megaphylogeny resolves global patterns of mushroom evolution.</title>
        <authorList>
            <person name="Varga T."/>
            <person name="Krizsan K."/>
            <person name="Foldi C."/>
            <person name="Dima B."/>
            <person name="Sanchez-Garcia M."/>
            <person name="Sanchez-Ramirez S."/>
            <person name="Szollosi G.J."/>
            <person name="Szarkandi J.G."/>
            <person name="Papp V."/>
            <person name="Albert L."/>
            <person name="Andreopoulos W."/>
            <person name="Angelini C."/>
            <person name="Antonin V."/>
            <person name="Barry K.W."/>
            <person name="Bougher N.L."/>
            <person name="Buchanan P."/>
            <person name="Buyck B."/>
            <person name="Bense V."/>
            <person name="Catcheside P."/>
            <person name="Chovatia M."/>
            <person name="Cooper J."/>
            <person name="Damon W."/>
            <person name="Desjardin D."/>
            <person name="Finy P."/>
            <person name="Geml J."/>
            <person name="Haridas S."/>
            <person name="Hughes K."/>
            <person name="Justo A."/>
            <person name="Karasinski D."/>
            <person name="Kautmanova I."/>
            <person name="Kiss B."/>
            <person name="Kocsube S."/>
            <person name="Kotiranta H."/>
            <person name="LaButti K.M."/>
            <person name="Lechner B.E."/>
            <person name="Liimatainen K."/>
            <person name="Lipzen A."/>
            <person name="Lukacs Z."/>
            <person name="Mihaltcheva S."/>
            <person name="Morgado L.N."/>
            <person name="Niskanen T."/>
            <person name="Noordeloos M.E."/>
            <person name="Ohm R.A."/>
            <person name="Ortiz-Santana B."/>
            <person name="Ovrebo C."/>
            <person name="Racz N."/>
            <person name="Riley R."/>
            <person name="Savchenko A."/>
            <person name="Shiryaev A."/>
            <person name="Soop K."/>
            <person name="Spirin V."/>
            <person name="Szebenyi C."/>
            <person name="Tomsovsky M."/>
            <person name="Tulloss R.E."/>
            <person name="Uehling J."/>
            <person name="Grigoriev I.V."/>
            <person name="Vagvolgyi C."/>
            <person name="Papp T."/>
            <person name="Martin F.M."/>
            <person name="Miettinen O."/>
            <person name="Hibbett D.S."/>
            <person name="Nagy L.G."/>
        </authorList>
    </citation>
    <scope>NUCLEOTIDE SEQUENCE [LARGE SCALE GENOMIC DNA]</scope>
    <source>
        <strain evidence="14 15">FP101781</strain>
    </source>
</reference>
<protein>
    <recommendedName>
        <fullName evidence="11">Probable electron transfer flavoprotein subunit alpha</fullName>
    </recommendedName>
</protein>
<dbReference type="PIRSF" id="PIRSF000089">
    <property type="entry name" value="Electra_flavoP_a"/>
    <property type="match status" value="1"/>
</dbReference>
<feature type="binding site" evidence="12">
    <location>
        <begin position="263"/>
        <end position="264"/>
    </location>
    <ligand>
        <name>FAD</name>
        <dbReference type="ChEBI" id="CHEBI:57692"/>
    </ligand>
</feature>
<dbReference type="PANTHER" id="PTHR43153:SF1">
    <property type="entry name" value="ELECTRON TRANSFER FLAVOPROTEIN SUBUNIT ALPHA, MITOCHONDRIAL"/>
    <property type="match status" value="1"/>
</dbReference>
<dbReference type="Proteomes" id="UP000298030">
    <property type="component" value="Unassembled WGS sequence"/>
</dbReference>
<keyword evidence="15" id="KW-1185">Reference proteome</keyword>
<feature type="domain" description="Electron transfer flavoprotein alpha/beta-subunit N-terminal" evidence="13">
    <location>
        <begin position="26"/>
        <end position="217"/>
    </location>
</feature>
<sequence>MLLRTSARLARPVCSRSYATAGSPHALVFLEHRKGKIEAGSLSALTAASQLGGQVSALIVGDSENVGGVVERAKKLKGVSSVLTSTSPQYAEALPEVLSPLLEKLLADSSYTHVVSATSSAGKSLLPRVSAKLDAPTVSDITSLEHDPASNSTVFTRPIYAGNAIATVKAPSTIPIKFFTVRGTAFNAAPVEEGAIAEVKEVEPVQVDSPTEHITTTIAKSDRPDLGVASRVVSGGRALKDAKTFESTLYPLADALGAAVGASRAAVDSGYADNSLQVGQTGKVVAPELYMAVGISGAIQHLAGMKDSKLIVAINKDPEAPIFQVADVGLVADLFEAVPKLVEELKKD</sequence>
<keyword evidence="9 11" id="KW-0496">Mitochondrion</keyword>
<feature type="binding site" evidence="12">
    <location>
        <begin position="294"/>
        <end position="301"/>
    </location>
    <ligand>
        <name>FAD</name>
        <dbReference type="ChEBI" id="CHEBI:57692"/>
    </ligand>
</feature>
<evidence type="ECO:0000313" key="15">
    <source>
        <dbReference type="Proteomes" id="UP000298030"/>
    </source>
</evidence>
<comment type="function">
    <text evidence="10 11">The electron transfer flavoprotein serves as a specific electron acceptor for several dehydrogenases, including five acyl-CoA dehydrogenases, glutaryl-CoA and sarcosine dehydrogenase. It transfers the electrons to the main mitochondrial respiratory chain via ETF-ubiquinone oxidoreductase (ETF dehydrogenase).</text>
</comment>
<evidence type="ECO:0000256" key="8">
    <source>
        <dbReference type="ARBA" id="ARBA00022982"/>
    </source>
</evidence>
<feature type="binding site" evidence="12">
    <location>
        <begin position="277"/>
        <end position="281"/>
    </location>
    <ligand>
        <name>FAD</name>
        <dbReference type="ChEBI" id="CHEBI:57692"/>
    </ligand>
</feature>
<dbReference type="PANTHER" id="PTHR43153">
    <property type="entry name" value="ELECTRON TRANSFER FLAVOPROTEIN ALPHA"/>
    <property type="match status" value="1"/>
</dbReference>
<comment type="subunit">
    <text evidence="3 11">Heterodimer of an alpha and a beta subunit.</text>
</comment>
<dbReference type="InterPro" id="IPR014729">
    <property type="entry name" value="Rossmann-like_a/b/a_fold"/>
</dbReference>
<gene>
    <name evidence="14" type="ORF">FA13DRAFT_1682259</name>
</gene>
<evidence type="ECO:0000256" key="4">
    <source>
        <dbReference type="ARBA" id="ARBA00022448"/>
    </source>
</evidence>
<dbReference type="GO" id="GO:0009055">
    <property type="term" value="F:electron transfer activity"/>
    <property type="evidence" value="ECO:0007669"/>
    <property type="project" value="InterPro"/>
</dbReference>
<evidence type="ECO:0000256" key="2">
    <source>
        <dbReference type="ARBA" id="ARBA00005817"/>
    </source>
</evidence>
<evidence type="ECO:0000256" key="9">
    <source>
        <dbReference type="ARBA" id="ARBA00023128"/>
    </source>
</evidence>
<dbReference type="GO" id="GO:0033539">
    <property type="term" value="P:fatty acid beta-oxidation using acyl-CoA dehydrogenase"/>
    <property type="evidence" value="ECO:0007669"/>
    <property type="project" value="TreeGrafter"/>
</dbReference>
<evidence type="ECO:0000256" key="11">
    <source>
        <dbReference type="PIRNR" id="PIRNR000089"/>
    </source>
</evidence>